<organism evidence="1 2">
    <name type="scientific">Candidatus Nomurabacteria bacterium GW2011_GWB1_35_20</name>
    <dbReference type="NCBI Taxonomy" id="1618740"/>
    <lineage>
        <taxon>Bacteria</taxon>
        <taxon>Candidatus Nomuraibacteriota</taxon>
    </lineage>
</organism>
<accession>A0A0G0E9B7</accession>
<comment type="caution">
    <text evidence="1">The sequence shown here is derived from an EMBL/GenBank/DDBJ whole genome shotgun (WGS) entry which is preliminary data.</text>
</comment>
<evidence type="ECO:0000313" key="2">
    <source>
        <dbReference type="Proteomes" id="UP000034923"/>
    </source>
</evidence>
<dbReference type="EMBL" id="LBQE01000016">
    <property type="protein sequence ID" value="KKP71925.1"/>
    <property type="molecule type" value="Genomic_DNA"/>
</dbReference>
<evidence type="ECO:0008006" key="3">
    <source>
        <dbReference type="Google" id="ProtNLM"/>
    </source>
</evidence>
<evidence type="ECO:0000313" key="1">
    <source>
        <dbReference type="EMBL" id="KKP71925.1"/>
    </source>
</evidence>
<gene>
    <name evidence="1" type="ORF">UR70_C0016G0002</name>
</gene>
<dbReference type="AlphaFoldDB" id="A0A0G0E9B7"/>
<proteinExistence type="predicted"/>
<name>A0A0G0E9B7_9BACT</name>
<sequence length="78" mass="8806">MKRYKTGHSIPVVHALREGVDWVRFPVTRQVLCYNLIIRSFLSAAGDRTHIGTYVGVSPSPASNGNNLRKNPKRKIFL</sequence>
<dbReference type="Proteomes" id="UP000034923">
    <property type="component" value="Unassembled WGS sequence"/>
</dbReference>
<protein>
    <recommendedName>
        <fullName evidence="3">Transposase</fullName>
    </recommendedName>
</protein>
<reference evidence="1 2" key="1">
    <citation type="journal article" date="2015" name="Nature">
        <title>rRNA introns, odd ribosomes, and small enigmatic genomes across a large radiation of phyla.</title>
        <authorList>
            <person name="Brown C.T."/>
            <person name="Hug L.A."/>
            <person name="Thomas B.C."/>
            <person name="Sharon I."/>
            <person name="Castelle C.J."/>
            <person name="Singh A."/>
            <person name="Wilkins M.J."/>
            <person name="Williams K.H."/>
            <person name="Banfield J.F."/>
        </authorList>
    </citation>
    <scope>NUCLEOTIDE SEQUENCE [LARGE SCALE GENOMIC DNA]</scope>
</reference>